<protein>
    <recommendedName>
        <fullName evidence="1">Transposase MuDR plant domain-containing protein</fullName>
    </recommendedName>
</protein>
<comment type="caution">
    <text evidence="2">The sequence shown here is derived from an EMBL/GenBank/DDBJ whole genome shotgun (WGS) entry which is preliminary data.</text>
</comment>
<organism evidence="2 3">
    <name type="scientific">Lactuca sativa</name>
    <name type="common">Garden lettuce</name>
    <dbReference type="NCBI Taxonomy" id="4236"/>
    <lineage>
        <taxon>Eukaryota</taxon>
        <taxon>Viridiplantae</taxon>
        <taxon>Streptophyta</taxon>
        <taxon>Embryophyta</taxon>
        <taxon>Tracheophyta</taxon>
        <taxon>Spermatophyta</taxon>
        <taxon>Magnoliopsida</taxon>
        <taxon>eudicotyledons</taxon>
        <taxon>Gunneridae</taxon>
        <taxon>Pentapetalae</taxon>
        <taxon>asterids</taxon>
        <taxon>campanulids</taxon>
        <taxon>Asterales</taxon>
        <taxon>Asteraceae</taxon>
        <taxon>Cichorioideae</taxon>
        <taxon>Cichorieae</taxon>
        <taxon>Lactucinae</taxon>
        <taxon>Lactuca</taxon>
    </lineage>
</organism>
<dbReference type="EMBL" id="NBSK02000003">
    <property type="protein sequence ID" value="KAJ0214998.1"/>
    <property type="molecule type" value="Genomic_DNA"/>
</dbReference>
<evidence type="ECO:0000313" key="3">
    <source>
        <dbReference type="Proteomes" id="UP000235145"/>
    </source>
</evidence>
<proteinExistence type="predicted"/>
<dbReference type="Pfam" id="PF03108">
    <property type="entry name" value="DBD_Tnp_Mut"/>
    <property type="match status" value="1"/>
</dbReference>
<dbReference type="Proteomes" id="UP000235145">
    <property type="component" value="Unassembled WGS sequence"/>
</dbReference>
<dbReference type="InterPro" id="IPR004332">
    <property type="entry name" value="Transposase_MuDR"/>
</dbReference>
<dbReference type="AlphaFoldDB" id="A0A9R1W0Z5"/>
<keyword evidence="3" id="KW-1185">Reference proteome</keyword>
<evidence type="ECO:0000259" key="1">
    <source>
        <dbReference type="Pfam" id="PF03108"/>
    </source>
</evidence>
<accession>A0A9R1W0Z5</accession>
<gene>
    <name evidence="2" type="ORF">LSAT_V11C300105250</name>
</gene>
<name>A0A9R1W0Z5_LACSA</name>
<evidence type="ECO:0000313" key="2">
    <source>
        <dbReference type="EMBL" id="KAJ0214998.1"/>
    </source>
</evidence>
<feature type="domain" description="Transposase MuDR plant" evidence="1">
    <location>
        <begin position="142"/>
        <end position="201"/>
    </location>
</feature>
<sequence>MTTNRVPSYKDPIHWGNYRSKGKSVVQDDRTVDVGESVNDEAKLMVMVDDGNIVPHGEPMEHFQSYTKFDGDDHEDGEEEIDPLLQPRKAQHEKFPYYFSGNEDTQPTHWGIHDPLPLPALAQKYRKGATKHSYNSNLKLFQLFKNKEELNLNLGLKSVSEHFQYKVKKLTKDRFKAVCYMDNCNWWIRATKHNTIDSFQVKHTCSNIQLRPHHLQANKKVLGHFLNGILADSNGNMLWGKQIQQTLNDCLCVHISYWQAWNAKMYALNLLRGTHG</sequence>
<reference evidence="2 3" key="1">
    <citation type="journal article" date="2017" name="Nat. Commun.">
        <title>Genome assembly with in vitro proximity ligation data and whole-genome triplication in lettuce.</title>
        <authorList>
            <person name="Reyes-Chin-Wo S."/>
            <person name="Wang Z."/>
            <person name="Yang X."/>
            <person name="Kozik A."/>
            <person name="Arikit S."/>
            <person name="Song C."/>
            <person name="Xia L."/>
            <person name="Froenicke L."/>
            <person name="Lavelle D.O."/>
            <person name="Truco M.J."/>
            <person name="Xia R."/>
            <person name="Zhu S."/>
            <person name="Xu C."/>
            <person name="Xu H."/>
            <person name="Xu X."/>
            <person name="Cox K."/>
            <person name="Korf I."/>
            <person name="Meyers B.C."/>
            <person name="Michelmore R.W."/>
        </authorList>
    </citation>
    <scope>NUCLEOTIDE SEQUENCE [LARGE SCALE GENOMIC DNA]</scope>
    <source>
        <strain evidence="3">cv. Salinas</strain>
        <tissue evidence="2">Seedlings</tissue>
    </source>
</reference>